<dbReference type="Proteomes" id="UP000184148">
    <property type="component" value="Unassembled WGS sequence"/>
</dbReference>
<keyword evidence="1 3" id="KW-0238">DNA-binding</keyword>
<dbReference type="GO" id="GO:0006310">
    <property type="term" value="P:DNA recombination"/>
    <property type="evidence" value="ECO:0007669"/>
    <property type="project" value="UniProtKB-KW"/>
</dbReference>
<dbReference type="AlphaFoldDB" id="A0A1M5D910"/>
<dbReference type="GO" id="GO:0015074">
    <property type="term" value="P:DNA integration"/>
    <property type="evidence" value="ECO:0007669"/>
    <property type="project" value="InterPro"/>
</dbReference>
<dbReference type="STRING" id="1121429.SAMN02745133_03136"/>
<protein>
    <submittedName>
        <fullName evidence="6">Site-specific recombinase XerD</fullName>
    </submittedName>
</protein>
<dbReference type="CDD" id="cd01188">
    <property type="entry name" value="INT_RitA_C_like"/>
    <property type="match status" value="1"/>
</dbReference>
<dbReference type="InterPro" id="IPR010998">
    <property type="entry name" value="Integrase_recombinase_N"/>
</dbReference>
<evidence type="ECO:0000256" key="3">
    <source>
        <dbReference type="PROSITE-ProRule" id="PRU01248"/>
    </source>
</evidence>
<dbReference type="PROSITE" id="PS51898">
    <property type="entry name" value="TYR_RECOMBINASE"/>
    <property type="match status" value="1"/>
</dbReference>
<evidence type="ECO:0000313" key="7">
    <source>
        <dbReference type="Proteomes" id="UP000184148"/>
    </source>
</evidence>
<sequence length="403" mass="46140">MGVKQSLPDPIEDYQSFMVEDYRPSTITRYSKIVRHFLEWQNTCGAQQFVSMESMMQEYMNPHSSINHRQKDMKSVAAAIRLYYYFLTRKKLPSCLPPAQNKSIECHVDKYVSYLAQVAGLTEASMQSRKNYITRFLYYAFGEQEISPFTLSVETVQAFLATELQHLRPTSKKSVIGIIRSYFRYLQFIGIEVDAGVLMIPLSVPVWRLSSVPKTVGLDEINRIHASYDRNTVVGIRDYAIVMCFTELGLRAMEVAHIKLDDVNWREGTVLIRNTKTHQDRVLPLSQRIGEALVEYATKARPETSDRTLFVRFSHHRGEAMGREQIRGTIRRAYARAGMPSTMTGTHILRHSKAKELYQQGSSLKIIADILGHASIDTTVIYTKVDRNALQCVTCPWPEVAHD</sequence>
<evidence type="ECO:0000313" key="6">
    <source>
        <dbReference type="EMBL" id="SHF63411.1"/>
    </source>
</evidence>
<dbReference type="InterPro" id="IPR011010">
    <property type="entry name" value="DNA_brk_join_enz"/>
</dbReference>
<evidence type="ECO:0000256" key="1">
    <source>
        <dbReference type="ARBA" id="ARBA00023125"/>
    </source>
</evidence>
<dbReference type="PANTHER" id="PTHR30349:SF90">
    <property type="entry name" value="TYROSINE RECOMBINASE XERD"/>
    <property type="match status" value="1"/>
</dbReference>
<keyword evidence="2" id="KW-0233">DNA recombination</keyword>
<evidence type="ECO:0000256" key="2">
    <source>
        <dbReference type="ARBA" id="ARBA00023172"/>
    </source>
</evidence>
<reference evidence="7" key="1">
    <citation type="submission" date="2016-11" db="EMBL/GenBank/DDBJ databases">
        <authorList>
            <person name="Varghese N."/>
            <person name="Submissions S."/>
        </authorList>
    </citation>
    <scope>NUCLEOTIDE SEQUENCE [LARGE SCALE GENOMIC DNA]</scope>
    <source>
        <strain evidence="7">DSM 12395</strain>
    </source>
</reference>
<keyword evidence="7" id="KW-1185">Reference proteome</keyword>
<dbReference type="Pfam" id="PF00589">
    <property type="entry name" value="Phage_integrase"/>
    <property type="match status" value="1"/>
</dbReference>
<dbReference type="EMBL" id="FQUY01000046">
    <property type="protein sequence ID" value="SHF63411.1"/>
    <property type="molecule type" value="Genomic_DNA"/>
</dbReference>
<organism evidence="6 7">
    <name type="scientific">Desulforamulus putei DSM 12395</name>
    <dbReference type="NCBI Taxonomy" id="1121429"/>
    <lineage>
        <taxon>Bacteria</taxon>
        <taxon>Bacillati</taxon>
        <taxon>Bacillota</taxon>
        <taxon>Clostridia</taxon>
        <taxon>Eubacteriales</taxon>
        <taxon>Peptococcaceae</taxon>
        <taxon>Desulforamulus</taxon>
    </lineage>
</organism>
<feature type="domain" description="Core-binding (CB)" evidence="5">
    <location>
        <begin position="102"/>
        <end position="187"/>
    </location>
</feature>
<proteinExistence type="predicted"/>
<gene>
    <name evidence="6" type="ORF">SAMN02745133_03136</name>
</gene>
<dbReference type="PANTHER" id="PTHR30349">
    <property type="entry name" value="PHAGE INTEGRASE-RELATED"/>
    <property type="match status" value="1"/>
</dbReference>
<dbReference type="InterPro" id="IPR013762">
    <property type="entry name" value="Integrase-like_cat_sf"/>
</dbReference>
<feature type="domain" description="Tyr recombinase" evidence="4">
    <location>
        <begin position="211"/>
        <end position="395"/>
    </location>
</feature>
<dbReference type="PROSITE" id="PS51900">
    <property type="entry name" value="CB"/>
    <property type="match status" value="2"/>
</dbReference>
<dbReference type="InterPro" id="IPR002104">
    <property type="entry name" value="Integrase_catalytic"/>
</dbReference>
<dbReference type="InterPro" id="IPR044068">
    <property type="entry name" value="CB"/>
</dbReference>
<dbReference type="SUPFAM" id="SSF56349">
    <property type="entry name" value="DNA breaking-rejoining enzymes"/>
    <property type="match status" value="1"/>
</dbReference>
<dbReference type="GO" id="GO:0003677">
    <property type="term" value="F:DNA binding"/>
    <property type="evidence" value="ECO:0007669"/>
    <property type="project" value="UniProtKB-UniRule"/>
</dbReference>
<accession>A0A1M5D910</accession>
<evidence type="ECO:0000259" key="5">
    <source>
        <dbReference type="PROSITE" id="PS51900"/>
    </source>
</evidence>
<dbReference type="InterPro" id="IPR050090">
    <property type="entry name" value="Tyrosine_recombinase_XerCD"/>
</dbReference>
<name>A0A1M5D910_9FIRM</name>
<dbReference type="Gene3D" id="1.10.443.10">
    <property type="entry name" value="Intergrase catalytic core"/>
    <property type="match status" value="1"/>
</dbReference>
<dbReference type="Gene3D" id="1.10.150.130">
    <property type="match status" value="2"/>
</dbReference>
<evidence type="ECO:0000259" key="4">
    <source>
        <dbReference type="PROSITE" id="PS51898"/>
    </source>
</evidence>
<feature type="domain" description="Core-binding (CB)" evidence="5">
    <location>
        <begin position="5"/>
        <end position="81"/>
    </location>
</feature>